<keyword evidence="3" id="KW-1185">Reference proteome</keyword>
<feature type="compositionally biased region" description="Basic and acidic residues" evidence="1">
    <location>
        <begin position="27"/>
        <end position="42"/>
    </location>
</feature>
<evidence type="ECO:0000313" key="3">
    <source>
        <dbReference type="Proteomes" id="UP001501352"/>
    </source>
</evidence>
<dbReference type="Proteomes" id="UP001501352">
    <property type="component" value="Unassembled WGS sequence"/>
</dbReference>
<feature type="region of interest" description="Disordered" evidence="1">
    <location>
        <begin position="26"/>
        <end position="92"/>
    </location>
</feature>
<gene>
    <name evidence="2" type="ORF">GCM10009422_29140</name>
</gene>
<reference evidence="2 3" key="1">
    <citation type="journal article" date="2019" name="Int. J. Syst. Evol. Microbiol.">
        <title>The Global Catalogue of Microorganisms (GCM) 10K type strain sequencing project: providing services to taxonomists for standard genome sequencing and annotation.</title>
        <authorList>
            <consortium name="The Broad Institute Genomics Platform"/>
            <consortium name="The Broad Institute Genome Sequencing Center for Infectious Disease"/>
            <person name="Wu L."/>
            <person name="Ma J."/>
        </authorList>
    </citation>
    <scope>NUCLEOTIDE SEQUENCE [LARGE SCALE GENOMIC DNA]</scope>
    <source>
        <strain evidence="2 3">JCM 12928</strain>
    </source>
</reference>
<name>A0ABN1H5U5_9CAUL</name>
<accession>A0ABN1H5U5</accession>
<comment type="caution">
    <text evidence="2">The sequence shown here is derived from an EMBL/GenBank/DDBJ whole genome shotgun (WGS) entry which is preliminary data.</text>
</comment>
<evidence type="ECO:0000256" key="1">
    <source>
        <dbReference type="SAM" id="MobiDB-lite"/>
    </source>
</evidence>
<feature type="compositionally biased region" description="Gly residues" evidence="1">
    <location>
        <begin position="48"/>
        <end position="72"/>
    </location>
</feature>
<sequence>MVGDDARRPGLGEAQLGIGVQIATPCDDLRRPRLHGSLDIRQRNLGGRSAGGAGQNGDGGGKQAAQGHGGGFRLSKSAGDVTRPLRASPSAV</sequence>
<protein>
    <submittedName>
        <fullName evidence="2">Uncharacterized protein</fullName>
    </submittedName>
</protein>
<evidence type="ECO:0000313" key="2">
    <source>
        <dbReference type="EMBL" id="GAA0629796.1"/>
    </source>
</evidence>
<dbReference type="EMBL" id="BAAAGA010000008">
    <property type="protein sequence ID" value="GAA0629796.1"/>
    <property type="molecule type" value="Genomic_DNA"/>
</dbReference>
<organism evidence="2 3">
    <name type="scientific">Brevundimonas kwangchunensis</name>
    <dbReference type="NCBI Taxonomy" id="322163"/>
    <lineage>
        <taxon>Bacteria</taxon>
        <taxon>Pseudomonadati</taxon>
        <taxon>Pseudomonadota</taxon>
        <taxon>Alphaproteobacteria</taxon>
        <taxon>Caulobacterales</taxon>
        <taxon>Caulobacteraceae</taxon>
        <taxon>Brevundimonas</taxon>
    </lineage>
</organism>
<proteinExistence type="predicted"/>